<dbReference type="RefSeq" id="WP_094199771.1">
    <property type="nucleotide sequence ID" value="NZ_NBIM01000001.1"/>
</dbReference>
<evidence type="ECO:0000256" key="3">
    <source>
        <dbReference type="ARBA" id="ARBA00022448"/>
    </source>
</evidence>
<gene>
    <name evidence="10" type="ORF">B6S08_05695</name>
</gene>
<feature type="transmembrane region" description="Helical" evidence="9">
    <location>
        <begin position="78"/>
        <end position="99"/>
    </location>
</feature>
<evidence type="ECO:0000256" key="7">
    <source>
        <dbReference type="ARBA" id="ARBA00023136"/>
    </source>
</evidence>
<feature type="transmembrane region" description="Helical" evidence="9">
    <location>
        <begin position="120"/>
        <end position="138"/>
    </location>
</feature>
<accession>A0A233RHX5</accession>
<keyword evidence="11" id="KW-1185">Reference proteome</keyword>
<keyword evidence="4 9" id="KW-0812">Transmembrane</keyword>
<evidence type="ECO:0000256" key="1">
    <source>
        <dbReference type="ARBA" id="ARBA00004141"/>
    </source>
</evidence>
<keyword evidence="5" id="KW-0769">Symport</keyword>
<feature type="transmembrane region" description="Helical" evidence="9">
    <location>
        <begin position="265"/>
        <end position="286"/>
    </location>
</feature>
<evidence type="ECO:0000256" key="5">
    <source>
        <dbReference type="ARBA" id="ARBA00022847"/>
    </source>
</evidence>
<dbReference type="PANTHER" id="PTHR48086:SF7">
    <property type="entry name" value="SODIUM-SOLUTE SYMPORTER-RELATED"/>
    <property type="match status" value="1"/>
</dbReference>
<reference evidence="10 11" key="1">
    <citation type="submission" date="2017-08" db="EMBL/GenBank/DDBJ databases">
        <title>A Genome Sequence of Oceanimonas doudoroffii ATCC 27123T.</title>
        <authorList>
            <person name="Brennan M.A."/>
            <person name="Maclea K.S."/>
            <person name="Mcclelland W.D."/>
            <person name="Trachtenberg A.M."/>
        </authorList>
    </citation>
    <scope>NUCLEOTIDE SEQUENCE [LARGE SCALE GENOMIC DNA]</scope>
    <source>
        <strain evidence="10 11">ATCC 27123</strain>
    </source>
</reference>
<dbReference type="Proteomes" id="UP000242757">
    <property type="component" value="Unassembled WGS sequence"/>
</dbReference>
<feature type="transmembrane region" description="Helical" evidence="9">
    <location>
        <begin position="222"/>
        <end position="244"/>
    </location>
</feature>
<feature type="transmembrane region" description="Helical" evidence="9">
    <location>
        <begin position="158"/>
        <end position="177"/>
    </location>
</feature>
<keyword evidence="6 9" id="KW-1133">Transmembrane helix</keyword>
<dbReference type="OrthoDB" id="9814523at2"/>
<comment type="similarity">
    <text evidence="2 8">Belongs to the sodium:solute symporter (SSF) (TC 2.A.21) family.</text>
</comment>
<evidence type="ECO:0000256" key="2">
    <source>
        <dbReference type="ARBA" id="ARBA00006434"/>
    </source>
</evidence>
<feature type="transmembrane region" description="Helical" evidence="9">
    <location>
        <begin position="359"/>
        <end position="378"/>
    </location>
</feature>
<dbReference type="GO" id="GO:0005886">
    <property type="term" value="C:plasma membrane"/>
    <property type="evidence" value="ECO:0007669"/>
    <property type="project" value="TreeGrafter"/>
</dbReference>
<dbReference type="Gene3D" id="1.20.1730.10">
    <property type="entry name" value="Sodium/glucose cotransporter"/>
    <property type="match status" value="1"/>
</dbReference>
<evidence type="ECO:0000256" key="4">
    <source>
        <dbReference type="ARBA" id="ARBA00022692"/>
    </source>
</evidence>
<feature type="transmembrane region" description="Helical" evidence="9">
    <location>
        <begin position="6"/>
        <end position="25"/>
    </location>
</feature>
<dbReference type="InterPro" id="IPR050277">
    <property type="entry name" value="Sodium:Solute_Symporter"/>
</dbReference>
<keyword evidence="3" id="KW-0813">Transport</keyword>
<evidence type="ECO:0000256" key="9">
    <source>
        <dbReference type="SAM" id="Phobius"/>
    </source>
</evidence>
<keyword evidence="7 9" id="KW-0472">Membrane</keyword>
<evidence type="ECO:0000256" key="6">
    <source>
        <dbReference type="ARBA" id="ARBA00022989"/>
    </source>
</evidence>
<feature type="transmembrane region" description="Helical" evidence="9">
    <location>
        <begin position="184"/>
        <end position="202"/>
    </location>
</feature>
<dbReference type="EMBL" id="NBIM01000001">
    <property type="protein sequence ID" value="OXY82993.1"/>
    <property type="molecule type" value="Genomic_DNA"/>
</dbReference>
<name>A0A233RHX5_9GAMM</name>
<comment type="caution">
    <text evidence="10">The sequence shown here is derived from an EMBL/GenBank/DDBJ whole genome shotgun (WGS) entry which is preliminary data.</text>
</comment>
<feature type="transmembrane region" description="Helical" evidence="9">
    <location>
        <begin position="439"/>
        <end position="457"/>
    </location>
</feature>
<dbReference type="GO" id="GO:0015293">
    <property type="term" value="F:symporter activity"/>
    <property type="evidence" value="ECO:0007669"/>
    <property type="project" value="UniProtKB-KW"/>
</dbReference>
<dbReference type="InterPro" id="IPR038377">
    <property type="entry name" value="Na/Glc_symporter_sf"/>
</dbReference>
<feature type="transmembrane region" description="Helical" evidence="9">
    <location>
        <begin position="306"/>
        <end position="324"/>
    </location>
</feature>
<dbReference type="CDD" id="cd10322">
    <property type="entry name" value="SLC5sbd"/>
    <property type="match status" value="1"/>
</dbReference>
<dbReference type="PANTHER" id="PTHR48086">
    <property type="entry name" value="SODIUM/PROLINE SYMPORTER-RELATED"/>
    <property type="match status" value="1"/>
</dbReference>
<sequence>MSGINWLTLAVIGGFFAAMLFIGYLSSKKMKTSADFLIGGRNFGMLTVTATQCASAFGGGMMIAHVGIGYKWGFSELAYSSIAIPIGGMLLAFVVAKWLRKQDFYTTTDWMCHQYGDSKVLRVVSSCVVMMVTMGWWVAQPVAAGKILNLLTGLPLEWGIIISAVVVMLYTMGGGIMAVAYTDVAQLILMLIAVFIILPLAINNAGGLDVVFASVPSENLSIWAAGDAVVWGWMLSIIPGQLVLQIYHQRIYAAKTEAIARNSMVIKSIASAGMGVWAALLGMSIYTMNSGLEDKEQAMTWALMELLPEGVAILMVGAIVAAIVSTADSALHSTVSSITRDIYHQVLNPKATDRQVLRFTKACVLVVGVTGIVIGIYVPAVFKILLMGYTLTASGLLIPLYAGRLWQGGTAAGAIAGMVTGVSAAFVCSSYKLLTFLPAVVWGIGMSAVVFVAVSLMTQPGASRLAKANR</sequence>
<feature type="transmembrane region" description="Helical" evidence="9">
    <location>
        <begin position="414"/>
        <end position="433"/>
    </location>
</feature>
<dbReference type="InterPro" id="IPR001734">
    <property type="entry name" value="Na/solute_symporter"/>
</dbReference>
<evidence type="ECO:0000313" key="10">
    <source>
        <dbReference type="EMBL" id="OXY82993.1"/>
    </source>
</evidence>
<feature type="transmembrane region" description="Helical" evidence="9">
    <location>
        <begin position="46"/>
        <end position="66"/>
    </location>
</feature>
<protein>
    <recommendedName>
        <fullName evidence="12">Sodium:solute symporter</fullName>
    </recommendedName>
</protein>
<dbReference type="PROSITE" id="PS50283">
    <property type="entry name" value="NA_SOLUT_SYMP_3"/>
    <property type="match status" value="1"/>
</dbReference>
<dbReference type="Pfam" id="PF00474">
    <property type="entry name" value="SSF"/>
    <property type="match status" value="1"/>
</dbReference>
<evidence type="ECO:0008006" key="12">
    <source>
        <dbReference type="Google" id="ProtNLM"/>
    </source>
</evidence>
<organism evidence="10 11">
    <name type="scientific">Oceanimonas doudoroffii</name>
    <dbReference type="NCBI Taxonomy" id="84158"/>
    <lineage>
        <taxon>Bacteria</taxon>
        <taxon>Pseudomonadati</taxon>
        <taxon>Pseudomonadota</taxon>
        <taxon>Gammaproteobacteria</taxon>
        <taxon>Aeromonadales</taxon>
        <taxon>Aeromonadaceae</taxon>
        <taxon>Oceanimonas</taxon>
    </lineage>
</organism>
<dbReference type="AlphaFoldDB" id="A0A233RHX5"/>
<evidence type="ECO:0000256" key="8">
    <source>
        <dbReference type="RuleBase" id="RU362091"/>
    </source>
</evidence>
<comment type="subcellular location">
    <subcellularLocation>
        <location evidence="1">Membrane</location>
        <topology evidence="1">Multi-pass membrane protein</topology>
    </subcellularLocation>
</comment>
<evidence type="ECO:0000313" key="11">
    <source>
        <dbReference type="Proteomes" id="UP000242757"/>
    </source>
</evidence>
<proteinExistence type="inferred from homology"/>